<keyword evidence="2" id="KW-0812">Transmembrane</keyword>
<comment type="caution">
    <text evidence="4">The sequence shown here is derived from an EMBL/GenBank/DDBJ whole genome shotgun (WGS) entry which is preliminary data.</text>
</comment>
<keyword evidence="2" id="KW-0472">Membrane</keyword>
<keyword evidence="2" id="KW-1133">Transmembrane helix</keyword>
<dbReference type="RefSeq" id="WP_345730133.1">
    <property type="nucleotide sequence ID" value="NZ_BAAAYN010000029.1"/>
</dbReference>
<dbReference type="Proteomes" id="UP001501676">
    <property type="component" value="Unassembled WGS sequence"/>
</dbReference>
<sequence>MRTLTKRPPTPLFATLGLVVVLGFAYAAWTVWSNDRALEDRGQEATARVVEVTEKKQRIEVEFRTADGRTVRTKVGQGDEAPGPAPSAGDEIPVVYDPENPESEVRDARAPVNYRMAYTLAGTAVVGAIGTTVATIALARTNRRALR</sequence>
<feature type="region of interest" description="Disordered" evidence="1">
    <location>
        <begin position="70"/>
        <end position="93"/>
    </location>
</feature>
<reference evidence="5" key="1">
    <citation type="journal article" date="2019" name="Int. J. Syst. Evol. Microbiol.">
        <title>The Global Catalogue of Microorganisms (GCM) 10K type strain sequencing project: providing services to taxonomists for standard genome sequencing and annotation.</title>
        <authorList>
            <consortium name="The Broad Institute Genomics Platform"/>
            <consortium name="The Broad Institute Genome Sequencing Center for Infectious Disease"/>
            <person name="Wu L."/>
            <person name="Ma J."/>
        </authorList>
    </citation>
    <scope>NUCLEOTIDE SEQUENCE [LARGE SCALE GENOMIC DNA]</scope>
    <source>
        <strain evidence="5">JCM 9458</strain>
    </source>
</reference>
<accession>A0ABP6T2S3</accession>
<proteinExistence type="predicted"/>
<protein>
    <recommendedName>
        <fullName evidence="3">DUF3592 domain-containing protein</fullName>
    </recommendedName>
</protein>
<organism evidence="4 5">
    <name type="scientific">Cryptosporangium minutisporangium</name>
    <dbReference type="NCBI Taxonomy" id="113569"/>
    <lineage>
        <taxon>Bacteria</taxon>
        <taxon>Bacillati</taxon>
        <taxon>Actinomycetota</taxon>
        <taxon>Actinomycetes</taxon>
        <taxon>Cryptosporangiales</taxon>
        <taxon>Cryptosporangiaceae</taxon>
        <taxon>Cryptosporangium</taxon>
    </lineage>
</organism>
<name>A0ABP6T2S3_9ACTN</name>
<evidence type="ECO:0000313" key="4">
    <source>
        <dbReference type="EMBL" id="GAA3390525.1"/>
    </source>
</evidence>
<feature type="transmembrane region" description="Helical" evidence="2">
    <location>
        <begin position="116"/>
        <end position="139"/>
    </location>
</feature>
<dbReference type="InterPro" id="IPR021994">
    <property type="entry name" value="DUF3592"/>
</dbReference>
<dbReference type="EMBL" id="BAAAYN010000029">
    <property type="protein sequence ID" value="GAA3390525.1"/>
    <property type="molecule type" value="Genomic_DNA"/>
</dbReference>
<keyword evidence="5" id="KW-1185">Reference proteome</keyword>
<evidence type="ECO:0000313" key="5">
    <source>
        <dbReference type="Proteomes" id="UP001501676"/>
    </source>
</evidence>
<gene>
    <name evidence="4" type="ORF">GCM10020369_44810</name>
</gene>
<evidence type="ECO:0000256" key="2">
    <source>
        <dbReference type="SAM" id="Phobius"/>
    </source>
</evidence>
<dbReference type="Pfam" id="PF12158">
    <property type="entry name" value="DUF3592"/>
    <property type="match status" value="1"/>
</dbReference>
<evidence type="ECO:0000256" key="1">
    <source>
        <dbReference type="SAM" id="MobiDB-lite"/>
    </source>
</evidence>
<evidence type="ECO:0000259" key="3">
    <source>
        <dbReference type="Pfam" id="PF12158"/>
    </source>
</evidence>
<feature type="domain" description="DUF3592" evidence="3">
    <location>
        <begin position="52"/>
        <end position="102"/>
    </location>
</feature>